<evidence type="ECO:0000256" key="8">
    <source>
        <dbReference type="ARBA" id="ARBA00023277"/>
    </source>
</evidence>
<gene>
    <name evidence="10" type="primary">nagK</name>
    <name evidence="10" type="ORF">BVG79_01154</name>
</gene>
<keyword evidence="7" id="KW-0067">ATP-binding</keyword>
<evidence type="ECO:0000256" key="7">
    <source>
        <dbReference type="ARBA" id="ARBA00022840"/>
    </source>
</evidence>
<evidence type="ECO:0000256" key="4">
    <source>
        <dbReference type="ARBA" id="ARBA00022741"/>
    </source>
</evidence>
<evidence type="ECO:0000256" key="3">
    <source>
        <dbReference type="ARBA" id="ARBA00022723"/>
    </source>
</evidence>
<keyword evidence="11" id="KW-1185">Reference proteome</keyword>
<keyword evidence="3" id="KW-0479">Metal-binding</keyword>
<comment type="catalytic activity">
    <reaction evidence="9">
        <text>N-acetyl-D-glucosamine + ATP = N-acetyl-D-glucosamine 6-phosphate + ADP + H(+)</text>
        <dbReference type="Rhea" id="RHEA:17417"/>
        <dbReference type="ChEBI" id="CHEBI:15378"/>
        <dbReference type="ChEBI" id="CHEBI:30616"/>
        <dbReference type="ChEBI" id="CHEBI:57513"/>
        <dbReference type="ChEBI" id="CHEBI:456216"/>
        <dbReference type="ChEBI" id="CHEBI:506227"/>
        <dbReference type="EC" id="2.7.1.59"/>
    </reaction>
</comment>
<dbReference type="PANTHER" id="PTHR18964:SF162">
    <property type="entry name" value="N-ACETYL-D-GLUCOSAMINE KINASE"/>
    <property type="match status" value="1"/>
</dbReference>
<dbReference type="KEGG" id="kro:BVG79_01154"/>
<dbReference type="GO" id="GO:0046872">
    <property type="term" value="F:metal ion binding"/>
    <property type="evidence" value="ECO:0007669"/>
    <property type="project" value="UniProtKB-KW"/>
</dbReference>
<dbReference type="AlphaFoldDB" id="A0A1W6NZI6"/>
<dbReference type="GO" id="GO:0005524">
    <property type="term" value="F:ATP binding"/>
    <property type="evidence" value="ECO:0007669"/>
    <property type="project" value="UniProtKB-KW"/>
</dbReference>
<dbReference type="Gene3D" id="3.30.420.40">
    <property type="match status" value="2"/>
</dbReference>
<evidence type="ECO:0000256" key="6">
    <source>
        <dbReference type="ARBA" id="ARBA00022833"/>
    </source>
</evidence>
<evidence type="ECO:0000313" key="10">
    <source>
        <dbReference type="EMBL" id="ARO14500.1"/>
    </source>
</evidence>
<keyword evidence="6" id="KW-0862">Zinc</keyword>
<dbReference type="PANTHER" id="PTHR18964">
    <property type="entry name" value="ROK (REPRESSOR, ORF, KINASE) FAMILY"/>
    <property type="match status" value="1"/>
</dbReference>
<dbReference type="STRING" id="92947.BVG79_01154"/>
<dbReference type="PROSITE" id="PS01125">
    <property type="entry name" value="ROK"/>
    <property type="match status" value="1"/>
</dbReference>
<reference evidence="10 11" key="1">
    <citation type="submission" date="2017-02" db="EMBL/GenBank/DDBJ databases">
        <title>Ketogulonicigenium robustum SPU B003 Genome sequencing and assembly.</title>
        <authorList>
            <person name="Li Y."/>
            <person name="Liu L."/>
            <person name="Wang C."/>
            <person name="Zhang M."/>
            <person name="Zhang T."/>
            <person name="Zhang Y."/>
        </authorList>
    </citation>
    <scope>NUCLEOTIDE SEQUENCE [LARGE SCALE GENOMIC DNA]</scope>
    <source>
        <strain evidence="10 11">SPU_B003</strain>
    </source>
</reference>
<protein>
    <recommendedName>
        <fullName evidence="1">N-acetylglucosamine kinase</fullName>
        <ecNumber evidence="1">2.7.1.59</ecNumber>
    </recommendedName>
</protein>
<dbReference type="GO" id="GO:0045127">
    <property type="term" value="F:N-acetylglucosamine kinase activity"/>
    <property type="evidence" value="ECO:0007669"/>
    <property type="project" value="UniProtKB-EC"/>
</dbReference>
<evidence type="ECO:0000256" key="5">
    <source>
        <dbReference type="ARBA" id="ARBA00022777"/>
    </source>
</evidence>
<dbReference type="EMBL" id="CP019937">
    <property type="protein sequence ID" value="ARO14500.1"/>
    <property type="molecule type" value="Genomic_DNA"/>
</dbReference>
<evidence type="ECO:0000256" key="2">
    <source>
        <dbReference type="ARBA" id="ARBA00022679"/>
    </source>
</evidence>
<dbReference type="Proteomes" id="UP000242447">
    <property type="component" value="Chromosome"/>
</dbReference>
<evidence type="ECO:0000256" key="9">
    <source>
        <dbReference type="ARBA" id="ARBA00049065"/>
    </source>
</evidence>
<evidence type="ECO:0000256" key="1">
    <source>
        <dbReference type="ARBA" id="ARBA00012122"/>
    </source>
</evidence>
<keyword evidence="8" id="KW-0119">Carbohydrate metabolism</keyword>
<evidence type="ECO:0000313" key="11">
    <source>
        <dbReference type="Proteomes" id="UP000242447"/>
    </source>
</evidence>
<keyword evidence="4" id="KW-0547">Nucleotide-binding</keyword>
<organism evidence="10 11">
    <name type="scientific">Ketogulonicigenium robustum</name>
    <dbReference type="NCBI Taxonomy" id="92947"/>
    <lineage>
        <taxon>Bacteria</taxon>
        <taxon>Pseudomonadati</taxon>
        <taxon>Pseudomonadota</taxon>
        <taxon>Alphaproteobacteria</taxon>
        <taxon>Rhodobacterales</taxon>
        <taxon>Roseobacteraceae</taxon>
        <taxon>Ketogulonicigenium</taxon>
    </lineage>
</organism>
<dbReference type="EC" id="2.7.1.59" evidence="1"/>
<dbReference type="Pfam" id="PF00480">
    <property type="entry name" value="ROK"/>
    <property type="match status" value="1"/>
</dbReference>
<dbReference type="InterPro" id="IPR000600">
    <property type="entry name" value="ROK"/>
</dbReference>
<dbReference type="InterPro" id="IPR043129">
    <property type="entry name" value="ATPase_NBD"/>
</dbReference>
<proteinExistence type="predicted"/>
<keyword evidence="2 10" id="KW-0808">Transferase</keyword>
<keyword evidence="5 10" id="KW-0418">Kinase</keyword>
<dbReference type="InterPro" id="IPR049874">
    <property type="entry name" value="ROK_cs"/>
</dbReference>
<sequence>MDDKMTADIQDRPPIAWCADIGGSFIKFGRIFAAGDVAVDAQVPTPVAVWDDFVAALAQLTAGGAAGLPLAISVAGLYDAASGQIAAANIPCFAGHDVPGELSAALQRPVLIANDADSFALAEAVVGAGRGHKVVFGAILGTGVGGGLVIDGKLLQGLHGIAGEWGHGPILPQVVKVDGVDTAVPQFDCGCGLHGCLDPIGSARGIERLHQHYHGKALTSFEILDAWEAGDADAARTVGVWAQVLGGPLAFVMNALGASIVPVGGGLANRPTLLAALDDVVRQGTLNRFAAPVVVQAQHRSDAGLIGVSVLAVQHLAVTG</sequence>
<dbReference type="SUPFAM" id="SSF53067">
    <property type="entry name" value="Actin-like ATPase domain"/>
    <property type="match status" value="1"/>
</dbReference>
<accession>A0A1W6NZI6</accession>
<name>A0A1W6NZI6_9RHOB</name>